<reference evidence="2" key="2">
    <citation type="submission" date="2010-07" db="EMBL/GenBank/DDBJ databases">
        <authorList>
            <consortium name="The Broad Institute Genome Sequencing Platform"/>
            <consortium name="Broad Institute Genome Sequencing Center for Infectious Disease"/>
            <person name="Ma L.-J."/>
            <person name="Dead R."/>
            <person name="Young S."/>
            <person name="Zeng Q."/>
            <person name="Koehrsen M."/>
            <person name="Alvarado L."/>
            <person name="Berlin A."/>
            <person name="Chapman S.B."/>
            <person name="Chen Z."/>
            <person name="Freedman E."/>
            <person name="Gellesch M."/>
            <person name="Goldberg J."/>
            <person name="Griggs A."/>
            <person name="Gujja S."/>
            <person name="Heilman E.R."/>
            <person name="Heiman D."/>
            <person name="Hepburn T."/>
            <person name="Howarth C."/>
            <person name="Jen D."/>
            <person name="Larson L."/>
            <person name="Mehta T."/>
            <person name="Neiman D."/>
            <person name="Pearson M."/>
            <person name="Roberts A."/>
            <person name="Saif S."/>
            <person name="Shea T."/>
            <person name="Shenoy N."/>
            <person name="Sisk P."/>
            <person name="Stolte C."/>
            <person name="Sykes S."/>
            <person name="Walk T."/>
            <person name="White J."/>
            <person name="Yandava C."/>
            <person name="Haas B."/>
            <person name="Nusbaum C."/>
            <person name="Birren B."/>
        </authorList>
    </citation>
    <scope>NUCLEOTIDE SEQUENCE</scope>
    <source>
        <strain evidence="2">R3-111a-1</strain>
    </source>
</reference>
<gene>
    <name evidence="3" type="primary">20352963</name>
    <name evidence="2" type="ORF">GGTG_12505</name>
</gene>
<feature type="region of interest" description="Disordered" evidence="1">
    <location>
        <begin position="1"/>
        <end position="108"/>
    </location>
</feature>
<evidence type="ECO:0000313" key="4">
    <source>
        <dbReference type="Proteomes" id="UP000006039"/>
    </source>
</evidence>
<proteinExistence type="predicted"/>
<dbReference type="Proteomes" id="UP000006039">
    <property type="component" value="Unassembled WGS sequence"/>
</dbReference>
<feature type="compositionally biased region" description="Polar residues" evidence="1">
    <location>
        <begin position="96"/>
        <end position="106"/>
    </location>
</feature>
<evidence type="ECO:0000313" key="3">
    <source>
        <dbReference type="EnsemblFungi" id="EJT69621"/>
    </source>
</evidence>
<sequence length="396" mass="43912">MSALIDDANHSASHRFFSQFRDPKPPVPSEDSSTFGSPPFPPDFGRSSPVPSENLETILAAEVSLPPSVESDNREDLGSENPSVVLPDPDIHGSEQVVTSSASDSAPQELASSPFWETLALIIHLAERALQEGEECDTPKTPIAPNPRVTMSLNVYTFSGAPLELAQDYLEHIEAEVTCLGLEGRASGIKSMAEFKAGLRGDAREWYGMQTTLAQKRNWTLLRTAFENRFPDEENDDRFDAETKAQVSKSSRLPGKALTTYLTRAKHLNSRVKDTVTRHILMERMITQMVDGESGADIQKQIYNHLLLKDKATWDRILLLDGMTFEELRQVAMHYVITPGKAARIREETSRPVPSDPTKRLAITIEQMVSLMEAMIRGVKTQAPAPFPPPEHAAPR</sequence>
<reference evidence="3" key="5">
    <citation type="submission" date="2018-04" db="UniProtKB">
        <authorList>
            <consortium name="EnsemblFungi"/>
        </authorList>
    </citation>
    <scope>IDENTIFICATION</scope>
    <source>
        <strain evidence="3">R3-111a-1</strain>
    </source>
</reference>
<dbReference type="AlphaFoldDB" id="J3PG81"/>
<dbReference type="GeneID" id="20352963"/>
<organism evidence="2">
    <name type="scientific">Gaeumannomyces tritici (strain R3-111a-1)</name>
    <name type="common">Wheat and barley take-all root rot fungus</name>
    <name type="synonym">Gaeumannomyces graminis var. tritici</name>
    <dbReference type="NCBI Taxonomy" id="644352"/>
    <lineage>
        <taxon>Eukaryota</taxon>
        <taxon>Fungi</taxon>
        <taxon>Dikarya</taxon>
        <taxon>Ascomycota</taxon>
        <taxon>Pezizomycotina</taxon>
        <taxon>Sordariomycetes</taxon>
        <taxon>Sordariomycetidae</taxon>
        <taxon>Magnaporthales</taxon>
        <taxon>Magnaporthaceae</taxon>
        <taxon>Gaeumannomyces</taxon>
    </lineage>
</organism>
<reference evidence="3" key="4">
    <citation type="journal article" date="2015" name="G3 (Bethesda)">
        <title>Genome sequences of three phytopathogenic species of the Magnaporthaceae family of fungi.</title>
        <authorList>
            <person name="Okagaki L.H."/>
            <person name="Nunes C.C."/>
            <person name="Sailsbery J."/>
            <person name="Clay B."/>
            <person name="Brown D."/>
            <person name="John T."/>
            <person name="Oh Y."/>
            <person name="Young N."/>
            <person name="Fitzgerald M."/>
            <person name="Haas B.J."/>
            <person name="Zeng Q."/>
            <person name="Young S."/>
            <person name="Adiconis X."/>
            <person name="Fan L."/>
            <person name="Levin J.Z."/>
            <person name="Mitchell T.K."/>
            <person name="Okubara P.A."/>
            <person name="Farman M.L."/>
            <person name="Kohn L.M."/>
            <person name="Birren B."/>
            <person name="Ma L.-J."/>
            <person name="Dean R.A."/>
        </authorList>
    </citation>
    <scope>NUCLEOTIDE SEQUENCE</scope>
    <source>
        <strain evidence="3">R3-111a-1</strain>
    </source>
</reference>
<dbReference type="EnsemblFungi" id="EJT69621">
    <property type="protein sequence ID" value="EJT69621"/>
    <property type="gene ID" value="GGTG_12505"/>
</dbReference>
<dbReference type="HOGENOM" id="CLU_696471_0_0_1"/>
<evidence type="ECO:0008006" key="5">
    <source>
        <dbReference type="Google" id="ProtNLM"/>
    </source>
</evidence>
<reference evidence="4" key="1">
    <citation type="submission" date="2010-07" db="EMBL/GenBank/DDBJ databases">
        <title>The genome sequence of Gaeumannomyces graminis var. tritici strain R3-111a-1.</title>
        <authorList>
            <consortium name="The Broad Institute Genome Sequencing Platform"/>
            <person name="Ma L.-J."/>
            <person name="Dead R."/>
            <person name="Young S."/>
            <person name="Zeng Q."/>
            <person name="Koehrsen M."/>
            <person name="Alvarado L."/>
            <person name="Berlin A."/>
            <person name="Chapman S.B."/>
            <person name="Chen Z."/>
            <person name="Freedman E."/>
            <person name="Gellesch M."/>
            <person name="Goldberg J."/>
            <person name="Griggs A."/>
            <person name="Gujja S."/>
            <person name="Heilman E.R."/>
            <person name="Heiman D."/>
            <person name="Hepburn T."/>
            <person name="Howarth C."/>
            <person name="Jen D."/>
            <person name="Larson L."/>
            <person name="Mehta T."/>
            <person name="Neiman D."/>
            <person name="Pearson M."/>
            <person name="Roberts A."/>
            <person name="Saif S."/>
            <person name="Shea T."/>
            <person name="Shenoy N."/>
            <person name="Sisk P."/>
            <person name="Stolte C."/>
            <person name="Sykes S."/>
            <person name="Walk T."/>
            <person name="White J."/>
            <person name="Yandava C."/>
            <person name="Haas B."/>
            <person name="Nusbaum C."/>
            <person name="Birren B."/>
        </authorList>
    </citation>
    <scope>NUCLEOTIDE SEQUENCE [LARGE SCALE GENOMIC DNA]</scope>
    <source>
        <strain evidence="4">R3-111a-1</strain>
    </source>
</reference>
<dbReference type="RefSeq" id="XP_009228669.1">
    <property type="nucleotide sequence ID" value="XM_009230405.1"/>
</dbReference>
<evidence type="ECO:0000313" key="2">
    <source>
        <dbReference type="EMBL" id="EJT69621.1"/>
    </source>
</evidence>
<reference evidence="2" key="3">
    <citation type="submission" date="2010-09" db="EMBL/GenBank/DDBJ databases">
        <title>Annotation of Gaeumannomyces graminis var. tritici R3-111a-1.</title>
        <authorList>
            <consortium name="The Broad Institute Genome Sequencing Platform"/>
            <person name="Ma L.-J."/>
            <person name="Dead R."/>
            <person name="Young S.K."/>
            <person name="Zeng Q."/>
            <person name="Gargeya S."/>
            <person name="Fitzgerald M."/>
            <person name="Haas B."/>
            <person name="Abouelleil A."/>
            <person name="Alvarado L."/>
            <person name="Arachchi H.M."/>
            <person name="Berlin A."/>
            <person name="Brown A."/>
            <person name="Chapman S.B."/>
            <person name="Chen Z."/>
            <person name="Dunbar C."/>
            <person name="Freedman E."/>
            <person name="Gearin G."/>
            <person name="Gellesch M."/>
            <person name="Goldberg J."/>
            <person name="Griggs A."/>
            <person name="Gujja S."/>
            <person name="Heiman D."/>
            <person name="Howarth C."/>
            <person name="Larson L."/>
            <person name="Lui A."/>
            <person name="MacDonald P.J.P."/>
            <person name="Mehta T."/>
            <person name="Montmayeur A."/>
            <person name="Murphy C."/>
            <person name="Neiman D."/>
            <person name="Pearson M."/>
            <person name="Priest M."/>
            <person name="Roberts A."/>
            <person name="Saif S."/>
            <person name="Shea T."/>
            <person name="Shenoy N."/>
            <person name="Sisk P."/>
            <person name="Stolte C."/>
            <person name="Sykes S."/>
            <person name="Yandava C."/>
            <person name="Wortman J."/>
            <person name="Nusbaum C."/>
            <person name="Birren B."/>
        </authorList>
    </citation>
    <scope>NUCLEOTIDE SEQUENCE</scope>
    <source>
        <strain evidence="2">R3-111a-1</strain>
    </source>
</reference>
<name>J3PG81_GAET3</name>
<keyword evidence="4" id="KW-1185">Reference proteome</keyword>
<dbReference type="EMBL" id="GL385403">
    <property type="protein sequence ID" value="EJT69621.1"/>
    <property type="molecule type" value="Genomic_DNA"/>
</dbReference>
<accession>J3PG81</accession>
<protein>
    <recommendedName>
        <fullName evidence="5">Retrotransposon gag domain-containing protein</fullName>
    </recommendedName>
</protein>
<evidence type="ECO:0000256" key="1">
    <source>
        <dbReference type="SAM" id="MobiDB-lite"/>
    </source>
</evidence>
<dbReference type="VEuPathDB" id="FungiDB:GGTG_12505"/>
<dbReference type="eggNOG" id="ENOG502T4YM">
    <property type="taxonomic scope" value="Eukaryota"/>
</dbReference>